<protein>
    <submittedName>
        <fullName evidence="1">Uncharacterized protein</fullName>
    </submittedName>
</protein>
<keyword evidence="2" id="KW-1185">Reference proteome</keyword>
<gene>
    <name evidence="1" type="ORF">CHM34_17455</name>
</gene>
<comment type="caution">
    <text evidence="1">The sequence shown here is derived from an EMBL/GenBank/DDBJ whole genome shotgun (WGS) entry which is preliminary data.</text>
</comment>
<dbReference type="RefSeq" id="WP_094265902.1">
    <property type="nucleotide sequence ID" value="NZ_NOWF01000015.1"/>
</dbReference>
<dbReference type="OrthoDB" id="9952069at2"/>
<organism evidence="1 2">
    <name type="scientific">Paludifilum halophilum</name>
    <dbReference type="NCBI Taxonomy" id="1642702"/>
    <lineage>
        <taxon>Bacteria</taxon>
        <taxon>Bacillati</taxon>
        <taxon>Bacillota</taxon>
        <taxon>Bacilli</taxon>
        <taxon>Bacillales</taxon>
        <taxon>Thermoactinomycetaceae</taxon>
        <taxon>Paludifilum</taxon>
    </lineage>
</organism>
<sequence>MFIHDTHVQWMEYADTSTSQIFGYLKDAEYFATVQKGIWILQQISGPWGTNHWKALKINPNFTEQVVKKAKRMNRELRELRLVDLQKGG</sequence>
<accession>A0A235B2X0</accession>
<evidence type="ECO:0000313" key="1">
    <source>
        <dbReference type="EMBL" id="OYD06247.1"/>
    </source>
</evidence>
<dbReference type="AlphaFoldDB" id="A0A235B2X0"/>
<proteinExistence type="predicted"/>
<dbReference type="Proteomes" id="UP000215459">
    <property type="component" value="Unassembled WGS sequence"/>
</dbReference>
<evidence type="ECO:0000313" key="2">
    <source>
        <dbReference type="Proteomes" id="UP000215459"/>
    </source>
</evidence>
<reference evidence="1 2" key="1">
    <citation type="submission" date="2017-07" db="EMBL/GenBank/DDBJ databases">
        <title>The genome sequence of Paludifilum halophilum highlights mechanisms for microbial adaptation to high salt environemnts.</title>
        <authorList>
            <person name="Belbahri L."/>
        </authorList>
    </citation>
    <scope>NUCLEOTIDE SEQUENCE [LARGE SCALE GENOMIC DNA]</scope>
    <source>
        <strain evidence="1 2">DSM 102817</strain>
    </source>
</reference>
<name>A0A235B2X0_9BACL</name>
<dbReference type="EMBL" id="NOWF01000015">
    <property type="protein sequence ID" value="OYD06247.1"/>
    <property type="molecule type" value="Genomic_DNA"/>
</dbReference>